<dbReference type="AlphaFoldDB" id="A0A173V8V4"/>
<keyword evidence="3" id="KW-1003">Cell membrane</keyword>
<dbReference type="InterPro" id="IPR052518">
    <property type="entry name" value="CHR_Transporter"/>
</dbReference>
<proteinExistence type="inferred from homology"/>
<dbReference type="InterPro" id="IPR003370">
    <property type="entry name" value="Chromate_transpt"/>
</dbReference>
<dbReference type="PANTHER" id="PTHR43663:SF2">
    <property type="entry name" value="CHROMATE TRANSPORT PROTEIN-RELATED"/>
    <property type="match status" value="1"/>
</dbReference>
<feature type="transmembrane region" description="Helical" evidence="7">
    <location>
        <begin position="105"/>
        <end position="126"/>
    </location>
</feature>
<keyword evidence="6 7" id="KW-0472">Membrane</keyword>
<evidence type="ECO:0000256" key="7">
    <source>
        <dbReference type="SAM" id="Phobius"/>
    </source>
</evidence>
<dbReference type="GO" id="GO:0015109">
    <property type="term" value="F:chromate transmembrane transporter activity"/>
    <property type="evidence" value="ECO:0007669"/>
    <property type="project" value="InterPro"/>
</dbReference>
<keyword evidence="4 7" id="KW-0812">Transmembrane</keyword>
<evidence type="ECO:0000256" key="4">
    <source>
        <dbReference type="ARBA" id="ARBA00022692"/>
    </source>
</evidence>
<evidence type="ECO:0000256" key="3">
    <source>
        <dbReference type="ARBA" id="ARBA00022475"/>
    </source>
</evidence>
<sequence length="191" mass="20920">MKLICSLFITFLKIGAFTFGGGYAMIALLENEFVEKKKWLEKSEFLDMVAVAESTPGPVAVNSATYIGYKIAGFAGATMSTLAVCIPSFFVIYGILLFFDQFLSLRWVSCAFRGIQVCVIYLILTAGLKMLKSIDKNTLNLTLLTLVMASMLCCSITAVSFSSVFYILICGAVGLVVFFLRKIRKGDGKKS</sequence>
<gene>
    <name evidence="8" type="ORF">ERS852580_02764</name>
</gene>
<evidence type="ECO:0000256" key="6">
    <source>
        <dbReference type="ARBA" id="ARBA00023136"/>
    </source>
</evidence>
<feature type="transmembrane region" description="Helical" evidence="7">
    <location>
        <begin position="138"/>
        <end position="158"/>
    </location>
</feature>
<organism evidence="8">
    <name type="scientific">Agathobacter rectalis</name>
    <dbReference type="NCBI Taxonomy" id="39491"/>
    <lineage>
        <taxon>Bacteria</taxon>
        <taxon>Bacillati</taxon>
        <taxon>Bacillota</taxon>
        <taxon>Clostridia</taxon>
        <taxon>Lachnospirales</taxon>
        <taxon>Lachnospiraceae</taxon>
        <taxon>Agathobacter</taxon>
    </lineage>
</organism>
<feature type="transmembrane region" description="Helical" evidence="7">
    <location>
        <begin position="6"/>
        <end position="29"/>
    </location>
</feature>
<evidence type="ECO:0000313" key="8">
    <source>
        <dbReference type="EMBL" id="CUN23531.1"/>
    </source>
</evidence>
<evidence type="ECO:0000256" key="1">
    <source>
        <dbReference type="ARBA" id="ARBA00004651"/>
    </source>
</evidence>
<dbReference type="PANTHER" id="PTHR43663">
    <property type="entry name" value="CHROMATE TRANSPORT PROTEIN-RELATED"/>
    <property type="match status" value="1"/>
</dbReference>
<feature type="transmembrane region" description="Helical" evidence="7">
    <location>
        <begin position="71"/>
        <end position="99"/>
    </location>
</feature>
<dbReference type="Pfam" id="PF02417">
    <property type="entry name" value="Chromate_transp"/>
    <property type="match status" value="1"/>
</dbReference>
<comment type="similarity">
    <text evidence="2">Belongs to the chromate ion transporter (CHR) (TC 2.A.51) family.</text>
</comment>
<dbReference type="GO" id="GO:0005886">
    <property type="term" value="C:plasma membrane"/>
    <property type="evidence" value="ECO:0007669"/>
    <property type="project" value="UniProtKB-SubCell"/>
</dbReference>
<dbReference type="EMBL" id="CYXM01000015">
    <property type="protein sequence ID" value="CUN23531.1"/>
    <property type="molecule type" value="Genomic_DNA"/>
</dbReference>
<evidence type="ECO:0000256" key="2">
    <source>
        <dbReference type="ARBA" id="ARBA00005262"/>
    </source>
</evidence>
<protein>
    <submittedName>
        <fullName evidence="8">Chromate transporter, chromate ion transporter (CHR) family</fullName>
    </submittedName>
</protein>
<reference evidence="8" key="1">
    <citation type="submission" date="2015-09" db="EMBL/GenBank/DDBJ databases">
        <authorList>
            <consortium name="Pathogen Informatics"/>
        </authorList>
    </citation>
    <scope>NUCLEOTIDE SEQUENCE [LARGE SCALE GENOMIC DNA]</scope>
    <source>
        <strain evidence="8">2789STDY5834968</strain>
    </source>
</reference>
<comment type="subcellular location">
    <subcellularLocation>
        <location evidence="1">Cell membrane</location>
        <topology evidence="1">Multi-pass membrane protein</topology>
    </subcellularLocation>
</comment>
<dbReference type="OrthoDB" id="9788907at2"/>
<name>A0A173V8V4_9FIRM</name>
<accession>A0A173V8V4</accession>
<evidence type="ECO:0000256" key="5">
    <source>
        <dbReference type="ARBA" id="ARBA00022989"/>
    </source>
</evidence>
<dbReference type="Proteomes" id="UP000095673">
    <property type="component" value="Unassembled WGS sequence"/>
</dbReference>
<keyword evidence="5 7" id="KW-1133">Transmembrane helix</keyword>